<evidence type="ECO:0000256" key="1">
    <source>
        <dbReference type="SAM" id="MobiDB-lite"/>
    </source>
</evidence>
<dbReference type="GeneID" id="111820840"/>
<evidence type="ECO:0000313" key="2">
    <source>
        <dbReference type="Proteomes" id="UP000248480"/>
    </source>
</evidence>
<feature type="compositionally biased region" description="Basic and acidic residues" evidence="1">
    <location>
        <begin position="23"/>
        <end position="32"/>
    </location>
</feature>
<dbReference type="PANTHER" id="PTHR16035">
    <property type="entry name" value="PROTEIN FAM90A1"/>
    <property type="match status" value="1"/>
</dbReference>
<keyword evidence="2" id="KW-1185">Reference proteome</keyword>
<evidence type="ECO:0000313" key="3">
    <source>
        <dbReference type="RefSeq" id="XP_023588290.1"/>
    </source>
</evidence>
<proteinExistence type="predicted"/>
<dbReference type="PANTHER" id="PTHR16035:SF14">
    <property type="entry name" value="FAMILY WITH SEQUENCE SIMILARITY 90 MEMBER A11, PSEUDOGENE-RELATED"/>
    <property type="match status" value="1"/>
</dbReference>
<dbReference type="KEGG" id="tmu:111820840"/>
<gene>
    <name evidence="3" type="primary">LOC111820840</name>
</gene>
<organism evidence="2 3">
    <name type="scientific">Trichechus manatus latirostris</name>
    <name type="common">Florida manatee</name>
    <dbReference type="NCBI Taxonomy" id="127582"/>
    <lineage>
        <taxon>Eukaryota</taxon>
        <taxon>Metazoa</taxon>
        <taxon>Chordata</taxon>
        <taxon>Craniata</taxon>
        <taxon>Vertebrata</taxon>
        <taxon>Euteleostomi</taxon>
        <taxon>Mammalia</taxon>
        <taxon>Eutheria</taxon>
        <taxon>Afrotheria</taxon>
        <taxon>Sirenia</taxon>
        <taxon>Trichechidae</taxon>
        <taxon>Trichechus</taxon>
    </lineage>
</organism>
<dbReference type="InParanoid" id="A0A2Y9QY50"/>
<feature type="region of interest" description="Disordered" evidence="1">
    <location>
        <begin position="1"/>
        <end position="63"/>
    </location>
</feature>
<dbReference type="AlphaFoldDB" id="A0A2Y9QY50"/>
<feature type="region of interest" description="Disordered" evidence="1">
    <location>
        <begin position="207"/>
        <end position="239"/>
    </location>
</feature>
<name>A0A2Y9QY50_TRIMA</name>
<dbReference type="FunCoup" id="A0A2Y9QY50">
    <property type="interactions" value="47"/>
</dbReference>
<sequence>METASGNLGWNFRGVPQALGPNKKKENLEPKKPQGFQAPRPFNSMEREKEQRQRQEQHERKAVLQKFPKRPQGKQQLNWKELTESCDYLRHPCRPMPIHTTKKRAVLDPVLTKWPLVRKPDLKSIFPALSPIKNHDLSFFSPHGQAKVQEVAITDFSQPTPKHFGQDFTLMVKTTDSRSDACAYYVSQSASKTLALGHALNPQAQAKCPDRISKSGPQSATCRRGQESLLSTQAPGKRSAKALVQNSQNPAKKAKLMTFQTLKKSTQRSDVEAGQPVSNTTEFGPKGSPQVPRKIDLQPPHSTPQLNTVEDGPILPPPLFSHVQSQPLRIVFTRLDNGEWSSRFRTSPTSLSPE</sequence>
<reference evidence="3" key="1">
    <citation type="submission" date="2025-08" db="UniProtKB">
        <authorList>
            <consortium name="RefSeq"/>
        </authorList>
    </citation>
    <scope>IDENTIFICATION</scope>
</reference>
<dbReference type="RefSeq" id="XP_023588290.1">
    <property type="nucleotide sequence ID" value="XM_023732522.1"/>
</dbReference>
<feature type="region of interest" description="Disordered" evidence="1">
    <location>
        <begin position="262"/>
        <end position="305"/>
    </location>
</feature>
<protein>
    <submittedName>
        <fullName evidence="3">Uncharacterized protein</fullName>
    </submittedName>
</protein>
<dbReference type="Proteomes" id="UP000248480">
    <property type="component" value="Unplaced"/>
</dbReference>
<accession>A0A2Y9QY50</accession>
<dbReference type="InterPro" id="IPR039213">
    <property type="entry name" value="FAM90"/>
</dbReference>
<feature type="compositionally biased region" description="Basic and acidic residues" evidence="1">
    <location>
        <begin position="45"/>
        <end position="62"/>
    </location>
</feature>